<sequence>MRIHLAGLMALLLMLVGLAACTPTQVSTIEPAAGPVQFSTYAWGTEALTDVSGASSAQMVELDTELRDIVGGLLNNRGYVQVDNPANADMVVDYQVAVIEEQFASESAEESWNAQFDSNATRGVVELPSNTGAPRVTLSVGIGPLNGSPMWGGSATKLIAHPESANARQRLLSKTVGDLLEDLPPAR</sequence>
<accession>A0ABW3UAC7</accession>
<keyword evidence="1" id="KW-0732">Signal</keyword>
<feature type="chain" id="PRO_5047501977" evidence="1">
    <location>
        <begin position="20"/>
        <end position="187"/>
    </location>
</feature>
<reference evidence="3" key="1">
    <citation type="journal article" date="2019" name="Int. J. Syst. Evol. Microbiol.">
        <title>The Global Catalogue of Microorganisms (GCM) 10K type strain sequencing project: providing services to taxonomists for standard genome sequencing and annotation.</title>
        <authorList>
            <consortium name="The Broad Institute Genomics Platform"/>
            <consortium name="The Broad Institute Genome Sequencing Center for Infectious Disease"/>
            <person name="Wu L."/>
            <person name="Ma J."/>
        </authorList>
    </citation>
    <scope>NUCLEOTIDE SEQUENCE [LARGE SCALE GENOMIC DNA]</scope>
    <source>
        <strain evidence="3">CCUG 54356</strain>
    </source>
</reference>
<comment type="caution">
    <text evidence="2">The sequence shown here is derived from an EMBL/GenBank/DDBJ whole genome shotgun (WGS) entry which is preliminary data.</text>
</comment>
<dbReference type="Proteomes" id="UP001597264">
    <property type="component" value="Unassembled WGS sequence"/>
</dbReference>
<proteinExistence type="predicted"/>
<dbReference type="EMBL" id="JBHTLR010000014">
    <property type="protein sequence ID" value="MFD1217367.1"/>
    <property type="molecule type" value="Genomic_DNA"/>
</dbReference>
<gene>
    <name evidence="2" type="ORF">ACFQ2X_12210</name>
</gene>
<dbReference type="PROSITE" id="PS51257">
    <property type="entry name" value="PROKAR_LIPOPROTEIN"/>
    <property type="match status" value="1"/>
</dbReference>
<evidence type="ECO:0000313" key="3">
    <source>
        <dbReference type="Proteomes" id="UP001597264"/>
    </source>
</evidence>
<protein>
    <submittedName>
        <fullName evidence="2">DUF4136 domain-containing protein</fullName>
    </submittedName>
</protein>
<feature type="signal peptide" evidence="1">
    <location>
        <begin position="1"/>
        <end position="19"/>
    </location>
</feature>
<dbReference type="RefSeq" id="WP_230437402.1">
    <property type="nucleotide sequence ID" value="NZ_CP087715.1"/>
</dbReference>
<dbReference type="Gene3D" id="3.30.160.670">
    <property type="match status" value="1"/>
</dbReference>
<name>A0ABW3UAC7_9GAMM</name>
<evidence type="ECO:0000256" key="1">
    <source>
        <dbReference type="SAM" id="SignalP"/>
    </source>
</evidence>
<organism evidence="2 3">
    <name type="scientific">Microbulbifer celer</name>
    <dbReference type="NCBI Taxonomy" id="435905"/>
    <lineage>
        <taxon>Bacteria</taxon>
        <taxon>Pseudomonadati</taxon>
        <taxon>Pseudomonadota</taxon>
        <taxon>Gammaproteobacteria</taxon>
        <taxon>Cellvibrionales</taxon>
        <taxon>Microbulbiferaceae</taxon>
        <taxon>Microbulbifer</taxon>
    </lineage>
</organism>
<keyword evidence="3" id="KW-1185">Reference proteome</keyword>
<evidence type="ECO:0000313" key="2">
    <source>
        <dbReference type="EMBL" id="MFD1217367.1"/>
    </source>
</evidence>